<keyword evidence="2" id="KW-0732">Signal</keyword>
<proteinExistence type="predicted"/>
<organism evidence="3 4">
    <name type="scientific">Aphis gossypii</name>
    <name type="common">Cotton aphid</name>
    <dbReference type="NCBI Taxonomy" id="80765"/>
    <lineage>
        <taxon>Eukaryota</taxon>
        <taxon>Metazoa</taxon>
        <taxon>Ecdysozoa</taxon>
        <taxon>Arthropoda</taxon>
        <taxon>Hexapoda</taxon>
        <taxon>Insecta</taxon>
        <taxon>Pterygota</taxon>
        <taxon>Neoptera</taxon>
        <taxon>Paraneoptera</taxon>
        <taxon>Hemiptera</taxon>
        <taxon>Sternorrhyncha</taxon>
        <taxon>Aphidomorpha</taxon>
        <taxon>Aphidoidea</taxon>
        <taxon>Aphididae</taxon>
        <taxon>Aphidini</taxon>
        <taxon>Aphis</taxon>
        <taxon>Aphis</taxon>
    </lineage>
</organism>
<evidence type="ECO:0000256" key="1">
    <source>
        <dbReference type="SAM" id="MobiDB-lite"/>
    </source>
</evidence>
<feature type="signal peptide" evidence="2">
    <location>
        <begin position="1"/>
        <end position="23"/>
    </location>
</feature>
<feature type="compositionally biased region" description="Polar residues" evidence="1">
    <location>
        <begin position="213"/>
        <end position="228"/>
    </location>
</feature>
<evidence type="ECO:0000313" key="3">
    <source>
        <dbReference type="EMBL" id="CAH1712070.1"/>
    </source>
</evidence>
<reference evidence="3" key="2">
    <citation type="submission" date="2022-10" db="EMBL/GenBank/DDBJ databases">
        <authorList>
            <consortium name="ENA_rothamsted_submissions"/>
            <consortium name="culmorum"/>
            <person name="King R."/>
        </authorList>
    </citation>
    <scope>NUCLEOTIDE SEQUENCE</scope>
</reference>
<feature type="region of interest" description="Disordered" evidence="1">
    <location>
        <begin position="374"/>
        <end position="398"/>
    </location>
</feature>
<sequence>MMAKMRCLFVVNVLVLKIMVGAAETPDGQSQWAHKDTAATSAGTTMTDGRNVISPRMDFEEWTPLGRGDPLKNDPTFDYLPPVLDRVHYWKPPPPAATNRAHYYSSASAATPTTPPSQAVHGGGYNRRFFLTDFSKREQPVVATYAAIKRPPPPNNNLLQPHHHHHHHPQQQQIQHHLQTLQAAPAAGYHYSMHPAAAVPRTPLPMLTPPPYQQWSSTASDVQRQSASDVPGNAVAESKQPPPTMVRAPTRPVSPSSNHLAVVKALLDDEVDRTTVTTTAAAATTAAVWMTTTPPPPPVTMTPPPPPATPMAAAARTTPAPVVASDPLFAHYKQSPVTGRPMYLIIQGHSKVKTYGSASKTDDLNAAPVQVQDHNHIGNQPLDEPSRRKRDHYRGRRR</sequence>
<feature type="compositionally biased region" description="Basic residues" evidence="1">
    <location>
        <begin position="387"/>
        <end position="398"/>
    </location>
</feature>
<feature type="compositionally biased region" description="Pro residues" evidence="1">
    <location>
        <begin position="202"/>
        <end position="212"/>
    </location>
</feature>
<feature type="region of interest" description="Disordered" evidence="1">
    <location>
        <begin position="148"/>
        <end position="180"/>
    </location>
</feature>
<feature type="chain" id="PRO_5040463960" evidence="2">
    <location>
        <begin position="24"/>
        <end position="398"/>
    </location>
</feature>
<gene>
    <name evidence="3" type="ORF">APHIGO_LOCUS1845</name>
</gene>
<evidence type="ECO:0000313" key="4">
    <source>
        <dbReference type="Proteomes" id="UP001154329"/>
    </source>
</evidence>
<accession>A0A9P0NF69</accession>
<dbReference type="AlphaFoldDB" id="A0A9P0NF69"/>
<dbReference type="Proteomes" id="UP001154329">
    <property type="component" value="Chromosome 1"/>
</dbReference>
<protein>
    <submittedName>
        <fullName evidence="3">Uncharacterized protein</fullName>
    </submittedName>
</protein>
<feature type="compositionally biased region" description="Low complexity" evidence="1">
    <location>
        <begin position="170"/>
        <end position="179"/>
    </location>
</feature>
<keyword evidence="4" id="KW-1185">Reference proteome</keyword>
<feature type="region of interest" description="Disordered" evidence="1">
    <location>
        <begin position="202"/>
        <end position="256"/>
    </location>
</feature>
<dbReference type="EMBL" id="OU899034">
    <property type="protein sequence ID" value="CAH1712070.1"/>
    <property type="molecule type" value="Genomic_DNA"/>
</dbReference>
<reference evidence="3" key="1">
    <citation type="submission" date="2022-02" db="EMBL/GenBank/DDBJ databases">
        <authorList>
            <person name="King R."/>
        </authorList>
    </citation>
    <scope>NUCLEOTIDE SEQUENCE</scope>
</reference>
<evidence type="ECO:0000256" key="2">
    <source>
        <dbReference type="SAM" id="SignalP"/>
    </source>
</evidence>
<name>A0A9P0NF69_APHGO</name>